<dbReference type="PANTHER" id="PTHR32114">
    <property type="entry name" value="ABC TRANSPORTER ABCH.3"/>
    <property type="match status" value="1"/>
</dbReference>
<evidence type="ECO:0000313" key="1">
    <source>
        <dbReference type="EMBL" id="QYN79948.1"/>
    </source>
</evidence>
<dbReference type="EMBL" id="MZ348422">
    <property type="protein sequence ID" value="QYN79948.1"/>
    <property type="molecule type" value="Genomic_DNA"/>
</dbReference>
<organism evidence="1 2">
    <name type="scientific">Kosakonia phage Kc263</name>
    <dbReference type="NCBI Taxonomy" id="2863194"/>
    <lineage>
        <taxon>Viruses</taxon>
        <taxon>Duplodnaviria</taxon>
        <taxon>Heunggongvirae</taxon>
        <taxon>Uroviricota</taxon>
        <taxon>Caudoviricetes</taxon>
        <taxon>Chimalliviridae</taxon>
        <taxon>Branisovskavirus</taxon>
        <taxon>Branisovskavirus Kc263</taxon>
    </lineage>
</organism>
<name>A0AAE7WFJ0_9CAUD</name>
<evidence type="ECO:0000313" key="2">
    <source>
        <dbReference type="Proteomes" id="UP000828443"/>
    </source>
</evidence>
<reference evidence="1" key="1">
    <citation type="journal article" date="2021" name="Viruses">
        <title>Novel Viruses That Lyse Plant and Human Strains of Kosakonia cowanii.</title>
        <authorList>
            <person name="Petrzik K."/>
            <person name="Brazdova S."/>
            <person name="Krawczyk K."/>
        </authorList>
    </citation>
    <scope>NUCLEOTIDE SEQUENCE</scope>
</reference>
<accession>A0AAE7WFJ0</accession>
<dbReference type="KEGG" id="vg:77953125"/>
<dbReference type="SUPFAM" id="SSF52540">
    <property type="entry name" value="P-loop containing nucleoside triphosphate hydrolases"/>
    <property type="match status" value="1"/>
</dbReference>
<sequence length="831" mass="94986">MLTKLILKDYIPLAKKNVTYIELNTNDIFNIILGRNGFGKTSLLRQLTVYPPDNADFMPGGYKESHHVIGKDTYILKSTTGKSSEHHFIHNGKNLNEGNTLLVQRELVKIHFGVTPNINNIITGLDVRDLFTTLSTARRKEFLMTVNPNDTSFGLKVFEKLKSNLNAIKGGLKTQRQRLVVEEGRLTQLASMDSAKLQEEIQLLDDQIKNALIIHGQLQHVEHQDITPLKKEIANIISFLIGVNSIVKHPESILMQQRERCLSSLDYYKTKEVRLSTMLTEMATQLAGHDSNNNLASYKSRLENIDKMLDDNSVRWNSLKDKLDSHKEHFTPWTSLDEAGFKEFALLSTELVWQIQAVSRAVDPEINSTKYQWVQKQLEEATAERNGVKAKMDELRHTLNHYNKAEAVDCPKCDHQFKLGFEKFNPEQLQNQLTALEGRLTELNVSILKHTDYINDNMGWYESMAALTRFARNADEIGMIVIKLVKNYEVGKKDTSVLIDLIKAVAEYVESSELGLRLREEKESVEKQIAFLESADIETMLKRAEYVERELASVQRSIARTLKEMKHIAEQQDVITLDMQRRDRLRILTDELEDVLTRNGQYKIKERVEQAIDELTPRKSQLISNLIRSESLHSVIQSIKDNIADLERREKHTALLMDGLSPVKGLIGYYMNDFLKSVVANVNAIIQPIWTGRLQVLNCSTSTSDEDVDLNYQFPVFSGNKDKPNKDVAYCSGGEREIINFAFRIVILRYLGERCGIPLMMDEVGVAFDELHRGRFCAYVAEQLRLDKLPQVFMISHYINQYGVFNNSNVIALNTEGLTVPVKVNQKAIIR</sequence>
<dbReference type="PANTHER" id="PTHR32114:SF2">
    <property type="entry name" value="ABC TRANSPORTER ABCH.3"/>
    <property type="match status" value="1"/>
</dbReference>
<dbReference type="Gene3D" id="3.40.50.300">
    <property type="entry name" value="P-loop containing nucleotide triphosphate hydrolases"/>
    <property type="match status" value="2"/>
</dbReference>
<keyword evidence="2" id="KW-1185">Reference proteome</keyword>
<protein>
    <submittedName>
        <fullName evidence="1">Structural maintenance of chromosomes protein</fullName>
    </submittedName>
</protein>
<dbReference type="Proteomes" id="UP000828443">
    <property type="component" value="Segment"/>
</dbReference>
<dbReference type="GeneID" id="77953125"/>
<dbReference type="RefSeq" id="YP_010676760.1">
    <property type="nucleotide sequence ID" value="NC_071015.1"/>
</dbReference>
<proteinExistence type="predicted"/>
<dbReference type="InterPro" id="IPR027417">
    <property type="entry name" value="P-loop_NTPase"/>
</dbReference>